<protein>
    <recommendedName>
        <fullName evidence="3">Aldo/keto reductase</fullName>
    </recommendedName>
</protein>
<dbReference type="SUPFAM" id="SSF51430">
    <property type="entry name" value="NAD(P)-linked oxidoreductase"/>
    <property type="match status" value="1"/>
</dbReference>
<dbReference type="InterPro" id="IPR036812">
    <property type="entry name" value="NAD(P)_OxRdtase_dom_sf"/>
</dbReference>
<proteinExistence type="predicted"/>
<sequence length="80" mass="8559">APAGQEALAWLLAQGKDIIPSRESPSSSMYLTENIAAASLELSEQDFQAVRDVTVKADASQGDRYPPAFMAQLFVDTSAL</sequence>
<keyword evidence="2" id="KW-1185">Reference proteome</keyword>
<evidence type="ECO:0000313" key="2">
    <source>
        <dbReference type="Proteomes" id="UP001215280"/>
    </source>
</evidence>
<dbReference type="Proteomes" id="UP001215280">
    <property type="component" value="Unassembled WGS sequence"/>
</dbReference>
<name>A0AAD7HXK1_9AGAR</name>
<dbReference type="EMBL" id="JARJLG010000198">
    <property type="protein sequence ID" value="KAJ7729379.1"/>
    <property type="molecule type" value="Genomic_DNA"/>
</dbReference>
<feature type="non-terminal residue" evidence="1">
    <location>
        <position position="1"/>
    </location>
</feature>
<dbReference type="AlphaFoldDB" id="A0AAD7HXK1"/>
<reference evidence="1" key="1">
    <citation type="submission" date="2023-03" db="EMBL/GenBank/DDBJ databases">
        <title>Massive genome expansion in bonnet fungi (Mycena s.s.) driven by repeated elements and novel gene families across ecological guilds.</title>
        <authorList>
            <consortium name="Lawrence Berkeley National Laboratory"/>
            <person name="Harder C.B."/>
            <person name="Miyauchi S."/>
            <person name="Viragh M."/>
            <person name="Kuo A."/>
            <person name="Thoen E."/>
            <person name="Andreopoulos B."/>
            <person name="Lu D."/>
            <person name="Skrede I."/>
            <person name="Drula E."/>
            <person name="Henrissat B."/>
            <person name="Morin E."/>
            <person name="Kohler A."/>
            <person name="Barry K."/>
            <person name="LaButti K."/>
            <person name="Morin E."/>
            <person name="Salamov A."/>
            <person name="Lipzen A."/>
            <person name="Mereny Z."/>
            <person name="Hegedus B."/>
            <person name="Baldrian P."/>
            <person name="Stursova M."/>
            <person name="Weitz H."/>
            <person name="Taylor A."/>
            <person name="Grigoriev I.V."/>
            <person name="Nagy L.G."/>
            <person name="Martin F."/>
            <person name="Kauserud H."/>
        </authorList>
    </citation>
    <scope>NUCLEOTIDE SEQUENCE</scope>
    <source>
        <strain evidence="1">CBHHK188m</strain>
    </source>
</reference>
<comment type="caution">
    <text evidence="1">The sequence shown here is derived from an EMBL/GenBank/DDBJ whole genome shotgun (WGS) entry which is preliminary data.</text>
</comment>
<gene>
    <name evidence="1" type="ORF">DFH07DRAFT_686788</name>
</gene>
<dbReference type="Gene3D" id="3.20.20.100">
    <property type="entry name" value="NADP-dependent oxidoreductase domain"/>
    <property type="match status" value="1"/>
</dbReference>
<evidence type="ECO:0000313" key="1">
    <source>
        <dbReference type="EMBL" id="KAJ7729379.1"/>
    </source>
</evidence>
<feature type="non-terminal residue" evidence="1">
    <location>
        <position position="80"/>
    </location>
</feature>
<organism evidence="1 2">
    <name type="scientific">Mycena maculata</name>
    <dbReference type="NCBI Taxonomy" id="230809"/>
    <lineage>
        <taxon>Eukaryota</taxon>
        <taxon>Fungi</taxon>
        <taxon>Dikarya</taxon>
        <taxon>Basidiomycota</taxon>
        <taxon>Agaricomycotina</taxon>
        <taxon>Agaricomycetes</taxon>
        <taxon>Agaricomycetidae</taxon>
        <taxon>Agaricales</taxon>
        <taxon>Marasmiineae</taxon>
        <taxon>Mycenaceae</taxon>
        <taxon>Mycena</taxon>
    </lineage>
</organism>
<accession>A0AAD7HXK1</accession>
<evidence type="ECO:0008006" key="3">
    <source>
        <dbReference type="Google" id="ProtNLM"/>
    </source>
</evidence>